<dbReference type="InterPro" id="IPR021731">
    <property type="entry name" value="AMIN_dom"/>
</dbReference>
<dbReference type="GO" id="GO:0009253">
    <property type="term" value="P:peptidoglycan catabolic process"/>
    <property type="evidence" value="ECO:0007669"/>
    <property type="project" value="InterPro"/>
</dbReference>
<comment type="caution">
    <text evidence="12">The sequence shown here is derived from an EMBL/GenBank/DDBJ whole genome shotgun (WGS) entry which is preliminary data.</text>
</comment>
<proteinExistence type="inferred from homology"/>
<evidence type="ECO:0000313" key="12">
    <source>
        <dbReference type="EMBL" id="GGX40745.1"/>
    </source>
</evidence>
<keyword evidence="6" id="KW-0574">Periplasm</keyword>
<dbReference type="FunFam" id="3.40.630.40:FF:000001">
    <property type="entry name" value="N-acetylmuramoyl-L-alanine amidase"/>
    <property type="match status" value="1"/>
</dbReference>
<dbReference type="EC" id="3.5.1.28" evidence="4"/>
<evidence type="ECO:0000256" key="4">
    <source>
        <dbReference type="ARBA" id="ARBA00011901"/>
    </source>
</evidence>
<comment type="subcellular location">
    <subcellularLocation>
        <location evidence="2">Periplasm</location>
    </subcellularLocation>
</comment>
<dbReference type="CDD" id="cd02696">
    <property type="entry name" value="MurNAc-LAA"/>
    <property type="match status" value="1"/>
</dbReference>
<feature type="signal peptide" evidence="10">
    <location>
        <begin position="1"/>
        <end position="21"/>
    </location>
</feature>
<dbReference type="SUPFAM" id="SSF54106">
    <property type="entry name" value="LysM domain"/>
    <property type="match status" value="1"/>
</dbReference>
<name>A0A918N5Y7_9GAMM</name>
<evidence type="ECO:0000256" key="2">
    <source>
        <dbReference type="ARBA" id="ARBA00004418"/>
    </source>
</evidence>
<dbReference type="Gene3D" id="3.40.630.40">
    <property type="entry name" value="Zn-dependent exopeptidases"/>
    <property type="match status" value="1"/>
</dbReference>
<dbReference type="AlphaFoldDB" id="A0A918N5Y7"/>
<evidence type="ECO:0000256" key="10">
    <source>
        <dbReference type="SAM" id="SignalP"/>
    </source>
</evidence>
<evidence type="ECO:0000256" key="9">
    <source>
        <dbReference type="ARBA" id="ARBA00074581"/>
    </source>
</evidence>
<comment type="similarity">
    <text evidence="3">Belongs to the N-acetylmuramoyl-L-alanine amidase 3 family.</text>
</comment>
<evidence type="ECO:0000256" key="1">
    <source>
        <dbReference type="ARBA" id="ARBA00001561"/>
    </source>
</evidence>
<dbReference type="Gene3D" id="3.10.350.10">
    <property type="entry name" value="LysM domain"/>
    <property type="match status" value="1"/>
</dbReference>
<feature type="domain" description="LysM" evidence="11">
    <location>
        <begin position="399"/>
        <end position="442"/>
    </location>
</feature>
<sequence>MIVRKYWLILALLFMAPLNWAADIDSARLWPAPDNTRLVLDLSGPVEHRVFTLANPSRVVVDIDSARLDADLGALDLNDSGISRIRSGVRNGGDIRIVLDLSARLNPRSFTLRPNEQYGHRLVLDLERPPGLAMEPQERQVSKTVNDLSNQQRNIIVAIDAGHGGEDPGAIGGKGTLEKHVVMAIARELYDQLNAVKGYEPFLVRTGDYYVPLQRRRQIARQKNADLFVSIHADAFTSPQASGASVFALSSNGATSAMARYLADQENASDVIGGINGVSLEDKDEVLRSVLVDLSMTATLRSSLDVGSSILGEMRDVARMHKNTVEQAGFAVLKSPDVPSILVETGFISNPTEEANLGSRAYRRKLATAIRQGVTAWFERNPPPGTWVAWQQRNAGELRRYVVVRGDTLSAIASRNGTSVARLKEVNQLNDADIRIGQVLLIPGA</sequence>
<reference evidence="12" key="2">
    <citation type="submission" date="2020-09" db="EMBL/GenBank/DDBJ databases">
        <authorList>
            <person name="Sun Q."/>
            <person name="Kim S."/>
        </authorList>
    </citation>
    <scope>NUCLEOTIDE SEQUENCE</scope>
    <source>
        <strain evidence="12">KCTC 22169</strain>
    </source>
</reference>
<evidence type="ECO:0000313" key="13">
    <source>
        <dbReference type="Proteomes" id="UP000626148"/>
    </source>
</evidence>
<keyword evidence="13" id="KW-1185">Reference proteome</keyword>
<dbReference type="Pfam" id="PF01476">
    <property type="entry name" value="LysM"/>
    <property type="match status" value="1"/>
</dbReference>
<keyword evidence="8" id="KW-0961">Cell wall biogenesis/degradation</keyword>
<dbReference type="Pfam" id="PF11741">
    <property type="entry name" value="AMIN"/>
    <property type="match status" value="1"/>
</dbReference>
<dbReference type="InterPro" id="IPR036779">
    <property type="entry name" value="LysM_dom_sf"/>
</dbReference>
<gene>
    <name evidence="12" type="primary">amiB</name>
    <name evidence="12" type="ORF">GCM10007392_04400</name>
</gene>
<dbReference type="GO" id="GO:0071555">
    <property type="term" value="P:cell wall organization"/>
    <property type="evidence" value="ECO:0007669"/>
    <property type="project" value="UniProtKB-KW"/>
</dbReference>
<organism evidence="12 13">
    <name type="scientific">Saccharospirillum salsuginis</name>
    <dbReference type="NCBI Taxonomy" id="418750"/>
    <lineage>
        <taxon>Bacteria</taxon>
        <taxon>Pseudomonadati</taxon>
        <taxon>Pseudomonadota</taxon>
        <taxon>Gammaproteobacteria</taxon>
        <taxon>Oceanospirillales</taxon>
        <taxon>Saccharospirillaceae</taxon>
        <taxon>Saccharospirillum</taxon>
    </lineage>
</organism>
<comment type="catalytic activity">
    <reaction evidence="1">
        <text>Hydrolyzes the link between N-acetylmuramoyl residues and L-amino acid residues in certain cell-wall glycopeptides.</text>
        <dbReference type="EC" id="3.5.1.28"/>
    </reaction>
</comment>
<evidence type="ECO:0000256" key="5">
    <source>
        <dbReference type="ARBA" id="ARBA00022729"/>
    </source>
</evidence>
<dbReference type="SMART" id="SM00646">
    <property type="entry name" value="Ami_3"/>
    <property type="match status" value="1"/>
</dbReference>
<dbReference type="InterPro" id="IPR002508">
    <property type="entry name" value="MurNAc-LAA_cat"/>
</dbReference>
<evidence type="ECO:0000259" key="11">
    <source>
        <dbReference type="PROSITE" id="PS51782"/>
    </source>
</evidence>
<dbReference type="Proteomes" id="UP000626148">
    <property type="component" value="Unassembled WGS sequence"/>
</dbReference>
<accession>A0A918N5Y7</accession>
<keyword evidence="5 10" id="KW-0732">Signal</keyword>
<dbReference type="SUPFAM" id="SSF53187">
    <property type="entry name" value="Zn-dependent exopeptidases"/>
    <property type="match status" value="1"/>
</dbReference>
<dbReference type="InterPro" id="IPR050695">
    <property type="entry name" value="N-acetylmuramoyl_amidase_3"/>
</dbReference>
<dbReference type="PANTHER" id="PTHR30404">
    <property type="entry name" value="N-ACETYLMURAMOYL-L-ALANINE AMIDASE"/>
    <property type="match status" value="1"/>
</dbReference>
<evidence type="ECO:0000256" key="3">
    <source>
        <dbReference type="ARBA" id="ARBA00010860"/>
    </source>
</evidence>
<dbReference type="SMART" id="SM00257">
    <property type="entry name" value="LysM"/>
    <property type="match status" value="1"/>
</dbReference>
<reference evidence="12" key="1">
    <citation type="journal article" date="2014" name="Int. J. Syst. Evol. Microbiol.">
        <title>Complete genome sequence of Corynebacterium casei LMG S-19264T (=DSM 44701T), isolated from a smear-ripened cheese.</title>
        <authorList>
            <consortium name="US DOE Joint Genome Institute (JGI-PGF)"/>
            <person name="Walter F."/>
            <person name="Albersmeier A."/>
            <person name="Kalinowski J."/>
            <person name="Ruckert C."/>
        </authorList>
    </citation>
    <scope>NUCLEOTIDE SEQUENCE</scope>
    <source>
        <strain evidence="12">KCTC 22169</strain>
    </source>
</reference>
<feature type="chain" id="PRO_5037941690" description="N-acetylmuramoyl-L-alanine amidase AmiC" evidence="10">
    <location>
        <begin position="22"/>
        <end position="445"/>
    </location>
</feature>
<evidence type="ECO:0000256" key="7">
    <source>
        <dbReference type="ARBA" id="ARBA00022801"/>
    </source>
</evidence>
<dbReference type="InterPro" id="IPR018392">
    <property type="entry name" value="LysM"/>
</dbReference>
<evidence type="ECO:0000256" key="8">
    <source>
        <dbReference type="ARBA" id="ARBA00023316"/>
    </source>
</evidence>
<dbReference type="CDD" id="cd00118">
    <property type="entry name" value="LysM"/>
    <property type="match status" value="1"/>
</dbReference>
<protein>
    <recommendedName>
        <fullName evidence="9">N-acetylmuramoyl-L-alanine amidase AmiC</fullName>
        <ecNumber evidence="4">3.5.1.28</ecNumber>
    </recommendedName>
</protein>
<dbReference type="PANTHER" id="PTHR30404:SF0">
    <property type="entry name" value="N-ACETYLMURAMOYL-L-ALANINE AMIDASE AMIC"/>
    <property type="match status" value="1"/>
</dbReference>
<dbReference type="Pfam" id="PF01520">
    <property type="entry name" value="Amidase_3"/>
    <property type="match status" value="1"/>
</dbReference>
<keyword evidence="7" id="KW-0378">Hydrolase</keyword>
<dbReference type="GO" id="GO:0008745">
    <property type="term" value="F:N-acetylmuramoyl-L-alanine amidase activity"/>
    <property type="evidence" value="ECO:0007669"/>
    <property type="project" value="UniProtKB-EC"/>
</dbReference>
<dbReference type="EMBL" id="BMXR01000001">
    <property type="protein sequence ID" value="GGX40745.1"/>
    <property type="molecule type" value="Genomic_DNA"/>
</dbReference>
<dbReference type="GO" id="GO:0030288">
    <property type="term" value="C:outer membrane-bounded periplasmic space"/>
    <property type="evidence" value="ECO:0007669"/>
    <property type="project" value="TreeGrafter"/>
</dbReference>
<evidence type="ECO:0000256" key="6">
    <source>
        <dbReference type="ARBA" id="ARBA00022764"/>
    </source>
</evidence>
<dbReference type="RefSeq" id="WP_229805140.1">
    <property type="nucleotide sequence ID" value="NZ_BMXR01000001.1"/>
</dbReference>
<dbReference type="Gene3D" id="2.60.40.3500">
    <property type="match status" value="1"/>
</dbReference>
<dbReference type="PROSITE" id="PS51782">
    <property type="entry name" value="LYSM"/>
    <property type="match status" value="1"/>
</dbReference>